<feature type="compositionally biased region" description="Acidic residues" evidence="1">
    <location>
        <begin position="241"/>
        <end position="253"/>
    </location>
</feature>
<dbReference type="Proteomes" id="UP001314229">
    <property type="component" value="Unassembled WGS sequence"/>
</dbReference>
<dbReference type="Pfam" id="PF09808">
    <property type="entry name" value="SNAPC1"/>
    <property type="match status" value="1"/>
</dbReference>
<evidence type="ECO:0000256" key="1">
    <source>
        <dbReference type="SAM" id="MobiDB-lite"/>
    </source>
</evidence>
<protein>
    <submittedName>
        <fullName evidence="2">snRNA-activating protein complex subunit 1-like</fullName>
    </submittedName>
</protein>
<feature type="region of interest" description="Disordered" evidence="1">
    <location>
        <begin position="235"/>
        <end position="262"/>
    </location>
</feature>
<evidence type="ECO:0000313" key="2">
    <source>
        <dbReference type="EMBL" id="CAK6965354.1"/>
    </source>
</evidence>
<proteinExistence type="predicted"/>
<dbReference type="PANTHER" id="PTHR15131">
    <property type="entry name" value="SMALL NUCLEAR RNA ACTIVATING COMPLEX, POLYPEPTIDE 1"/>
    <property type="match status" value="1"/>
</dbReference>
<dbReference type="GO" id="GO:0042795">
    <property type="term" value="P:snRNA transcription by RNA polymerase II"/>
    <property type="evidence" value="ECO:0007669"/>
    <property type="project" value="TreeGrafter"/>
</dbReference>
<organism evidence="2 3">
    <name type="scientific">Scomber scombrus</name>
    <name type="common">Atlantic mackerel</name>
    <name type="synonym">Scomber vernalis</name>
    <dbReference type="NCBI Taxonomy" id="13677"/>
    <lineage>
        <taxon>Eukaryota</taxon>
        <taxon>Metazoa</taxon>
        <taxon>Chordata</taxon>
        <taxon>Craniata</taxon>
        <taxon>Vertebrata</taxon>
        <taxon>Euteleostomi</taxon>
        <taxon>Actinopterygii</taxon>
        <taxon>Neopterygii</taxon>
        <taxon>Teleostei</taxon>
        <taxon>Neoteleostei</taxon>
        <taxon>Acanthomorphata</taxon>
        <taxon>Pelagiaria</taxon>
        <taxon>Scombriformes</taxon>
        <taxon>Scombridae</taxon>
        <taxon>Scomber</taxon>
    </lineage>
</organism>
<feature type="compositionally biased region" description="Polar residues" evidence="1">
    <location>
        <begin position="291"/>
        <end position="308"/>
    </location>
</feature>
<comment type="caution">
    <text evidence="2">The sequence shown here is derived from an EMBL/GenBank/DDBJ whole genome shotgun (WGS) entry which is preliminary data.</text>
</comment>
<dbReference type="PANTHER" id="PTHR15131:SF3">
    <property type="entry name" value="SNRNA-ACTIVATING PROTEIN COMPLEX SUBUNIT 1"/>
    <property type="match status" value="1"/>
</dbReference>
<reference evidence="2 3" key="1">
    <citation type="submission" date="2024-01" db="EMBL/GenBank/DDBJ databases">
        <authorList>
            <person name="Alioto T."/>
            <person name="Alioto T."/>
            <person name="Gomez Garrido J."/>
        </authorList>
    </citation>
    <scope>NUCLEOTIDE SEQUENCE [LARGE SCALE GENOMIC DNA]</scope>
</reference>
<evidence type="ECO:0000313" key="3">
    <source>
        <dbReference type="Proteomes" id="UP001314229"/>
    </source>
</evidence>
<dbReference type="GO" id="GO:0043565">
    <property type="term" value="F:sequence-specific DNA binding"/>
    <property type="evidence" value="ECO:0007669"/>
    <property type="project" value="TreeGrafter"/>
</dbReference>
<dbReference type="EMBL" id="CAWUFR010000082">
    <property type="protein sequence ID" value="CAK6965354.1"/>
    <property type="molecule type" value="Genomic_DNA"/>
</dbReference>
<feature type="region of interest" description="Disordered" evidence="1">
    <location>
        <begin position="276"/>
        <end position="321"/>
    </location>
</feature>
<dbReference type="InterPro" id="IPR019188">
    <property type="entry name" value="SNAPC1"/>
</dbReference>
<dbReference type="GO" id="GO:0042796">
    <property type="term" value="P:snRNA transcription by RNA polymerase III"/>
    <property type="evidence" value="ECO:0007669"/>
    <property type="project" value="TreeGrafter"/>
</dbReference>
<accession>A0AAV1P2R1</accession>
<gene>
    <name evidence="2" type="ORF">FSCOSCO3_A030161</name>
</gene>
<keyword evidence="3" id="KW-1185">Reference proteome</keyword>
<dbReference type="AlphaFoldDB" id="A0AAV1P2R1"/>
<name>A0AAV1P2R1_SCOSC</name>
<dbReference type="GO" id="GO:0019185">
    <property type="term" value="C:snRNA-activating protein complex"/>
    <property type="evidence" value="ECO:0007669"/>
    <property type="project" value="TreeGrafter"/>
</dbReference>
<sequence length="344" mass="39644">MPCLPPIYSDVFFQPLTEDVEELLARFQQSDSVRYEEFTAIWRQMGFSDVFRGITNTSEMRRFCRVAMTTAVKYFMPPYSYQIRVGGLYLIFGFYNTQLAIPPVTMRLALKDWGEVQKFFTDSVDFGHQDVVYIYQKLVSSKAISYTAMPFILTFQKQRKPKQEPVCAEFIERSTVVQDFLSEEILEELANLQSQYEKMKETTEGVGCQITMTQLNFAGQVRDCMSEFVTWQQKTFSQDNKDDDDDEDDDEERSAEVESSSRARLLSSIKKKSYGNFQEASKSRRHRQGVTVDSSSSGPEQVGETATQVGGRKRPPSLRARTWESLGKIQEESKVRLWLLTAPE</sequence>